<dbReference type="Proteomes" id="UP000499080">
    <property type="component" value="Unassembled WGS sequence"/>
</dbReference>
<proteinExistence type="predicted"/>
<gene>
    <name evidence="2" type="ORF">AVEN_21789_1</name>
</gene>
<feature type="non-terminal residue" evidence="2">
    <location>
        <position position="56"/>
    </location>
</feature>
<reference evidence="2 3" key="1">
    <citation type="journal article" date="2019" name="Sci. Rep.">
        <title>Orb-weaving spider Araneus ventricosus genome elucidates the spidroin gene catalogue.</title>
        <authorList>
            <person name="Kono N."/>
            <person name="Nakamura H."/>
            <person name="Ohtoshi R."/>
            <person name="Moran D.A.P."/>
            <person name="Shinohara A."/>
            <person name="Yoshida Y."/>
            <person name="Fujiwara M."/>
            <person name="Mori M."/>
            <person name="Tomita M."/>
            <person name="Arakawa K."/>
        </authorList>
    </citation>
    <scope>NUCLEOTIDE SEQUENCE [LARGE SCALE GENOMIC DNA]</scope>
</reference>
<comment type="caution">
    <text evidence="2">The sequence shown here is derived from an EMBL/GenBank/DDBJ whole genome shotgun (WGS) entry which is preliminary data.</text>
</comment>
<dbReference type="AlphaFoldDB" id="A0A4Y2UYH6"/>
<feature type="region of interest" description="Disordered" evidence="1">
    <location>
        <begin position="28"/>
        <end position="56"/>
    </location>
</feature>
<evidence type="ECO:0000313" key="3">
    <source>
        <dbReference type="Proteomes" id="UP000499080"/>
    </source>
</evidence>
<accession>A0A4Y2UYH6</accession>
<dbReference type="EMBL" id="BGPR01041724">
    <property type="protein sequence ID" value="GBO18059.1"/>
    <property type="molecule type" value="Genomic_DNA"/>
</dbReference>
<organism evidence="2 3">
    <name type="scientific">Araneus ventricosus</name>
    <name type="common">Orbweaver spider</name>
    <name type="synonym">Epeira ventricosa</name>
    <dbReference type="NCBI Taxonomy" id="182803"/>
    <lineage>
        <taxon>Eukaryota</taxon>
        <taxon>Metazoa</taxon>
        <taxon>Ecdysozoa</taxon>
        <taxon>Arthropoda</taxon>
        <taxon>Chelicerata</taxon>
        <taxon>Arachnida</taxon>
        <taxon>Araneae</taxon>
        <taxon>Araneomorphae</taxon>
        <taxon>Entelegynae</taxon>
        <taxon>Araneoidea</taxon>
        <taxon>Araneidae</taxon>
        <taxon>Araneus</taxon>
    </lineage>
</organism>
<keyword evidence="3" id="KW-1185">Reference proteome</keyword>
<evidence type="ECO:0000313" key="2">
    <source>
        <dbReference type="EMBL" id="GBO18059.1"/>
    </source>
</evidence>
<protein>
    <submittedName>
        <fullName evidence="2">Uncharacterized protein</fullName>
    </submittedName>
</protein>
<name>A0A4Y2UYH6_ARAVE</name>
<sequence>MFFFLLQKGNETKTLTWQKQYSTNLIGRREATSPSTKAQDDTCREWAAADSDPKPA</sequence>
<evidence type="ECO:0000256" key="1">
    <source>
        <dbReference type="SAM" id="MobiDB-lite"/>
    </source>
</evidence>